<proteinExistence type="predicted"/>
<dbReference type="RefSeq" id="WP_220559568.1">
    <property type="nucleotide sequence ID" value="NZ_CP074133.1"/>
</dbReference>
<gene>
    <name evidence="2" type="ORF">KGD84_07670</name>
</gene>
<reference evidence="2 3" key="1">
    <citation type="submission" date="2021-05" db="EMBL/GenBank/DDBJ databases">
        <title>Direct Submission.</title>
        <authorList>
            <person name="Li K."/>
            <person name="Gao J."/>
        </authorList>
    </citation>
    <scope>NUCLEOTIDE SEQUENCE [LARGE SCALE GENOMIC DNA]</scope>
    <source>
        <strain evidence="2 3">Mg02</strain>
    </source>
</reference>
<keyword evidence="3" id="KW-1185">Reference proteome</keyword>
<feature type="region of interest" description="Disordered" evidence="1">
    <location>
        <begin position="1"/>
        <end position="25"/>
    </location>
</feature>
<evidence type="ECO:0000313" key="2">
    <source>
        <dbReference type="EMBL" id="QUX24170.1"/>
    </source>
</evidence>
<organism evidence="2 3">
    <name type="scientific">Nocardiopsis changdeensis</name>
    <dbReference type="NCBI Taxonomy" id="2831969"/>
    <lineage>
        <taxon>Bacteria</taxon>
        <taxon>Bacillati</taxon>
        <taxon>Actinomycetota</taxon>
        <taxon>Actinomycetes</taxon>
        <taxon>Streptosporangiales</taxon>
        <taxon>Nocardiopsidaceae</taxon>
        <taxon>Nocardiopsis</taxon>
    </lineage>
</organism>
<sequence>MNTTGHDQPAEPETGQTSMPFTDTAGPALRSRIIADLRALADFLAENPELPVSQHTTLDVTYFPHTATDEEAFDEVAHVGALLKRIPAWEGDHYVVEHSCGAARYRAVAIPERVRAAHRAWVTYTGHVRPD</sequence>
<dbReference type="EMBL" id="CP074133">
    <property type="protein sequence ID" value="QUX24170.1"/>
    <property type="molecule type" value="Genomic_DNA"/>
</dbReference>
<evidence type="ECO:0000256" key="1">
    <source>
        <dbReference type="SAM" id="MobiDB-lite"/>
    </source>
</evidence>
<dbReference type="Proteomes" id="UP000676079">
    <property type="component" value="Chromosome"/>
</dbReference>
<accession>A0ABX8BPK1</accession>
<evidence type="ECO:0000313" key="3">
    <source>
        <dbReference type="Proteomes" id="UP000676079"/>
    </source>
</evidence>
<name>A0ABX8BPK1_9ACTN</name>
<protein>
    <submittedName>
        <fullName evidence="2">Uncharacterized protein</fullName>
    </submittedName>
</protein>